<dbReference type="GO" id="GO:0006099">
    <property type="term" value="P:tricarboxylic acid cycle"/>
    <property type="evidence" value="ECO:0007669"/>
    <property type="project" value="InterPro"/>
</dbReference>
<comment type="cofactor">
    <cofactor evidence="4">
        <name>Mg(2+)</name>
        <dbReference type="ChEBI" id="CHEBI:18420"/>
    </cofactor>
</comment>
<dbReference type="PIRSF" id="PIRSF006677">
    <property type="entry name" value="UCP006677"/>
    <property type="match status" value="1"/>
</dbReference>
<evidence type="ECO:0000256" key="2">
    <source>
        <dbReference type="ARBA" id="ARBA00023239"/>
    </source>
</evidence>
<comment type="function">
    <text evidence="4">Catalyzes the irreversible beta-carboxylation of phosphoenolpyruvate (PEP) to form oxaloacetate (OAA), a four-carbon dicarboxylic acid source for the tricarboxylic acid cycle.</text>
</comment>
<dbReference type="GeneID" id="85732192"/>
<accession>A0AAX4FWH9</accession>
<comment type="catalytic activity">
    <reaction evidence="4">
        <text>oxaloacetate + phosphate = phosphoenolpyruvate + hydrogencarbonate</text>
        <dbReference type="Rhea" id="RHEA:28370"/>
        <dbReference type="ChEBI" id="CHEBI:16452"/>
        <dbReference type="ChEBI" id="CHEBI:17544"/>
        <dbReference type="ChEBI" id="CHEBI:43474"/>
        <dbReference type="ChEBI" id="CHEBI:58702"/>
        <dbReference type="EC" id="4.1.1.31"/>
    </reaction>
</comment>
<dbReference type="GO" id="GO:0000287">
    <property type="term" value="F:magnesium ion binding"/>
    <property type="evidence" value="ECO:0007669"/>
    <property type="project" value="UniProtKB-UniRule"/>
</dbReference>
<dbReference type="RefSeq" id="WP_318622139.1">
    <property type="nucleotide sequence ID" value="NZ_CP137642.1"/>
</dbReference>
<reference evidence="6 7" key="1">
    <citation type="submission" date="2023-10" db="EMBL/GenBank/DDBJ databases">
        <title>The complete genome sequence of Methanoculleus receptaculi DSM 18860.</title>
        <authorList>
            <person name="Lai S.-J."/>
            <person name="You Y.-T."/>
            <person name="Chen S.-C."/>
        </authorList>
    </citation>
    <scope>NUCLEOTIDE SEQUENCE [LARGE SCALE GENOMIC DNA]</scope>
    <source>
        <strain evidence="6 7">DSM 18860</strain>
    </source>
</reference>
<dbReference type="GO" id="GO:0006107">
    <property type="term" value="P:oxaloacetate metabolic process"/>
    <property type="evidence" value="ECO:0007669"/>
    <property type="project" value="UniProtKB-UniRule"/>
</dbReference>
<protein>
    <recommendedName>
        <fullName evidence="4 5">Phosphoenolpyruvate carboxylase</fullName>
        <shortName evidence="4">PEPC</shortName>
        <shortName evidence="4">PEPCase</shortName>
        <ecNumber evidence="4 5">4.1.1.31</ecNumber>
    </recommendedName>
</protein>
<dbReference type="Pfam" id="PF14010">
    <property type="entry name" value="PEPcase_2"/>
    <property type="match status" value="1"/>
</dbReference>
<dbReference type="InterPro" id="IPR007566">
    <property type="entry name" value="PEP_COase_arc-type"/>
</dbReference>
<evidence type="ECO:0000313" key="7">
    <source>
        <dbReference type="Proteomes" id="UP001305652"/>
    </source>
</evidence>
<keyword evidence="7" id="KW-1185">Reference proteome</keyword>
<sequence>MLRIPQCMSTQHPDNVNLPFFAESPELGGDDEVQEAYYAYSHLGCSEQMWDCEGKEVDNFVVRKLLSRYETFFREKRLGRDVFLTMRVPNPEVESAEAKILLETLESIPRSFDTACLFYGEECSPIFEVILPMTTSHLAIDNIYRYYRDVVVGKQERRLREGGPTIADWIGRFRPDRINVIPLFEDMASMLDAHNVVRRYLQDKDIADQRVFLARSDPAMNYGLISAVLLNKIALQNLQEASEEAGAGIHPIIGVGSAPFRGGLTPLTVDRVAAEYPSVRTFTVQSAFKYDYQLEDVQNAIRVLEERQPTKPTKIEEDAALDIIWRYTRAYERWLGPFAPLINRVARYVPERRKRKLHIGLFGYARNTGGITLPRAIKFTAAFYSIGLPPEILGLNVLDDADIEFIRKVYINFDEDLRAACRFLNTETGFVPPDLAATVTDLVDVVPDEEHARLTTAISRALRENETGGLTPLILEAANRRRFLG</sequence>
<dbReference type="EMBL" id="CP137642">
    <property type="protein sequence ID" value="WOX58318.1"/>
    <property type="molecule type" value="Genomic_DNA"/>
</dbReference>
<evidence type="ECO:0000256" key="5">
    <source>
        <dbReference type="NCBIfam" id="TIGR02751"/>
    </source>
</evidence>
<name>A0AAX4FWH9_9EURY</name>
<keyword evidence="3 4" id="KW-0120">Carbon dioxide fixation</keyword>
<dbReference type="SUPFAM" id="SSF51621">
    <property type="entry name" value="Phosphoenolpyruvate/pyruvate domain"/>
    <property type="match status" value="1"/>
</dbReference>
<dbReference type="GO" id="GO:0008964">
    <property type="term" value="F:phosphoenolpyruvate carboxylase activity"/>
    <property type="evidence" value="ECO:0007669"/>
    <property type="project" value="UniProtKB-UniRule"/>
</dbReference>
<keyword evidence="2 4" id="KW-0456">Lyase</keyword>
<evidence type="ECO:0000313" key="6">
    <source>
        <dbReference type="EMBL" id="WOX58318.1"/>
    </source>
</evidence>
<dbReference type="EC" id="4.1.1.31" evidence="4 5"/>
<dbReference type="NCBIfam" id="TIGR02751">
    <property type="entry name" value="PEPCase_arch"/>
    <property type="match status" value="1"/>
</dbReference>
<dbReference type="KEGG" id="mrc:R6Y96_03505"/>
<evidence type="ECO:0000256" key="1">
    <source>
        <dbReference type="ARBA" id="ARBA00022842"/>
    </source>
</evidence>
<evidence type="ECO:0000256" key="3">
    <source>
        <dbReference type="ARBA" id="ARBA00023300"/>
    </source>
</evidence>
<proteinExistence type="inferred from homology"/>
<dbReference type="GO" id="GO:0015977">
    <property type="term" value="P:carbon fixation"/>
    <property type="evidence" value="ECO:0007669"/>
    <property type="project" value="UniProtKB-UniRule"/>
</dbReference>
<comment type="similarity">
    <text evidence="4">Belongs to the PEPCase type 2 family.</text>
</comment>
<comment type="subunit">
    <text evidence="4">Homotetramer.</text>
</comment>
<gene>
    <name evidence="4 6" type="primary">ppcA</name>
    <name evidence="6" type="ORF">R6Y96_03505</name>
</gene>
<evidence type="ECO:0000256" key="4">
    <source>
        <dbReference type="HAMAP-Rule" id="MF_01904"/>
    </source>
</evidence>
<dbReference type="Proteomes" id="UP001305652">
    <property type="component" value="Chromosome"/>
</dbReference>
<keyword evidence="1 4" id="KW-0460">Magnesium</keyword>
<dbReference type="AlphaFoldDB" id="A0AAX4FWH9"/>
<dbReference type="InterPro" id="IPR015813">
    <property type="entry name" value="Pyrv/PenolPyrv_kinase-like_dom"/>
</dbReference>
<organism evidence="6 7">
    <name type="scientific">Methanoculleus receptaculi</name>
    <dbReference type="NCBI Taxonomy" id="394967"/>
    <lineage>
        <taxon>Archaea</taxon>
        <taxon>Methanobacteriati</taxon>
        <taxon>Methanobacteriota</taxon>
        <taxon>Stenosarchaea group</taxon>
        <taxon>Methanomicrobia</taxon>
        <taxon>Methanomicrobiales</taxon>
        <taxon>Methanomicrobiaceae</taxon>
        <taxon>Methanoculleus</taxon>
    </lineage>
</organism>
<dbReference type="HAMAP" id="MF_01904">
    <property type="entry name" value="PEPcase_type2"/>
    <property type="match status" value="1"/>
</dbReference>